<accession>A0A7S4FPF4</accession>
<gene>
    <name evidence="1" type="ORF">EGYM00163_LOCUS16901</name>
</gene>
<reference evidence="1" key="1">
    <citation type="submission" date="2021-01" db="EMBL/GenBank/DDBJ databases">
        <authorList>
            <person name="Corre E."/>
            <person name="Pelletier E."/>
            <person name="Niang G."/>
            <person name="Scheremetjew M."/>
            <person name="Finn R."/>
            <person name="Kale V."/>
            <person name="Holt S."/>
            <person name="Cochrane G."/>
            <person name="Meng A."/>
            <person name="Brown T."/>
            <person name="Cohen L."/>
        </authorList>
    </citation>
    <scope>NUCLEOTIDE SEQUENCE</scope>
    <source>
        <strain evidence="1">CCMP1594</strain>
    </source>
</reference>
<dbReference type="AlphaFoldDB" id="A0A7S4FPF4"/>
<dbReference type="EMBL" id="HBJA01047947">
    <property type="protein sequence ID" value="CAE0805775.1"/>
    <property type="molecule type" value="Transcribed_RNA"/>
</dbReference>
<protein>
    <submittedName>
        <fullName evidence="1">Uncharacterized protein</fullName>
    </submittedName>
</protein>
<name>A0A7S4FPF4_9EUGL</name>
<evidence type="ECO:0000313" key="1">
    <source>
        <dbReference type="EMBL" id="CAE0805775.1"/>
    </source>
</evidence>
<sequence>MPRGGRVRGRVLRESAFDDWRKIVKIAVLRPYPSKCLILCTTICDEFPESFRRKAKPAAACGAPPKTTAQVCVHSGMPRAQRRRGMNSYEEAHAWALSADNR</sequence>
<organism evidence="1">
    <name type="scientific">Eutreptiella gymnastica</name>
    <dbReference type="NCBI Taxonomy" id="73025"/>
    <lineage>
        <taxon>Eukaryota</taxon>
        <taxon>Discoba</taxon>
        <taxon>Euglenozoa</taxon>
        <taxon>Euglenida</taxon>
        <taxon>Spirocuta</taxon>
        <taxon>Euglenophyceae</taxon>
        <taxon>Eutreptiales</taxon>
        <taxon>Eutreptiaceae</taxon>
        <taxon>Eutreptiella</taxon>
    </lineage>
</organism>
<proteinExistence type="predicted"/>